<dbReference type="GO" id="GO:0006281">
    <property type="term" value="P:DNA repair"/>
    <property type="evidence" value="ECO:0007669"/>
    <property type="project" value="UniProtKB-KW"/>
</dbReference>
<dbReference type="EMBL" id="JAURVH010001520">
    <property type="protein sequence ID" value="KAK5925736.1"/>
    <property type="molecule type" value="Genomic_DNA"/>
</dbReference>
<evidence type="ECO:0000259" key="6">
    <source>
        <dbReference type="Pfam" id="PF16589"/>
    </source>
</evidence>
<proteinExistence type="predicted"/>
<dbReference type="GO" id="GO:0005634">
    <property type="term" value="C:nucleus"/>
    <property type="evidence" value="ECO:0007669"/>
    <property type="project" value="UniProtKB-SubCell"/>
</dbReference>
<comment type="caution">
    <text evidence="7">The sequence shown here is derived from an EMBL/GenBank/DDBJ whole genome shotgun (WGS) entry which is preliminary data.</text>
</comment>
<comment type="subcellular location">
    <subcellularLocation>
        <location evidence="1">Nucleus</location>
    </subcellularLocation>
</comment>
<reference evidence="7 8" key="1">
    <citation type="journal article" date="2023" name="Mol. Biol. Evol.">
        <title>Genomics of Secondarily Temperate Adaptation in the Only Non-Antarctic Icefish.</title>
        <authorList>
            <person name="Rivera-Colon A.G."/>
            <person name="Rayamajhi N."/>
            <person name="Minhas B.F."/>
            <person name="Madrigal G."/>
            <person name="Bilyk K.T."/>
            <person name="Yoon V."/>
            <person name="Hune M."/>
            <person name="Gregory S."/>
            <person name="Cheng C.H.C."/>
            <person name="Catchen J.M."/>
        </authorList>
    </citation>
    <scope>NUCLEOTIDE SEQUENCE [LARGE SCALE GENOMIC DNA]</scope>
    <source>
        <tissue evidence="7">White muscle</tissue>
    </source>
</reference>
<evidence type="ECO:0000313" key="7">
    <source>
        <dbReference type="EMBL" id="KAK5925736.1"/>
    </source>
</evidence>
<evidence type="ECO:0000256" key="1">
    <source>
        <dbReference type="ARBA" id="ARBA00004123"/>
    </source>
</evidence>
<sequence length="78" mass="8453">MPSSPKPQIFVISCEEDPSLCGPAHSASIPVVTAEFLLTGILQQRLDFETHRLSAPAHSLQPAGGRRLNNLNVKLAMF</sequence>
<keyword evidence="3" id="KW-0227">DNA damage</keyword>
<dbReference type="PANTHER" id="PTHR23196">
    <property type="entry name" value="PAX TRANSCRIPTION ACTIVATION DOMAIN INTERACTING PROTEIN"/>
    <property type="match status" value="1"/>
</dbReference>
<protein>
    <recommendedName>
        <fullName evidence="6">BRCT domain-containing protein</fullName>
    </recommendedName>
</protein>
<gene>
    <name evidence="7" type="ORF">CgunFtcFv8_018235</name>
</gene>
<feature type="domain" description="BRCT" evidence="6">
    <location>
        <begin position="7"/>
        <end position="47"/>
    </location>
</feature>
<evidence type="ECO:0000256" key="3">
    <source>
        <dbReference type="ARBA" id="ARBA00022763"/>
    </source>
</evidence>
<dbReference type="InterPro" id="IPR051579">
    <property type="entry name" value="DDR_Transcriptional_Reg"/>
</dbReference>
<dbReference type="Proteomes" id="UP001331515">
    <property type="component" value="Unassembled WGS sequence"/>
</dbReference>
<keyword evidence="2" id="KW-0597">Phosphoprotein</keyword>
<evidence type="ECO:0000313" key="8">
    <source>
        <dbReference type="Proteomes" id="UP001331515"/>
    </source>
</evidence>
<dbReference type="Gene3D" id="3.40.50.10190">
    <property type="entry name" value="BRCT domain"/>
    <property type="match status" value="1"/>
</dbReference>
<name>A0AAN8DMJ3_CHAGU</name>
<dbReference type="InterPro" id="IPR001357">
    <property type="entry name" value="BRCT_dom"/>
</dbReference>
<accession>A0AAN8DMJ3</accession>
<keyword evidence="8" id="KW-1185">Reference proteome</keyword>
<evidence type="ECO:0000256" key="4">
    <source>
        <dbReference type="ARBA" id="ARBA00023204"/>
    </source>
</evidence>
<dbReference type="AlphaFoldDB" id="A0AAN8DMJ3"/>
<dbReference type="InterPro" id="IPR036420">
    <property type="entry name" value="BRCT_dom_sf"/>
</dbReference>
<keyword evidence="5" id="KW-0539">Nucleus</keyword>
<dbReference type="Pfam" id="PF16589">
    <property type="entry name" value="BRCT_2"/>
    <property type="match status" value="1"/>
</dbReference>
<evidence type="ECO:0000256" key="2">
    <source>
        <dbReference type="ARBA" id="ARBA00022553"/>
    </source>
</evidence>
<dbReference type="PANTHER" id="PTHR23196:SF34">
    <property type="entry name" value="MEDIATOR OF DNA DAMAGE CHECKPOINT PROTEIN 1"/>
    <property type="match status" value="1"/>
</dbReference>
<evidence type="ECO:0000256" key="5">
    <source>
        <dbReference type="ARBA" id="ARBA00023242"/>
    </source>
</evidence>
<organism evidence="7 8">
    <name type="scientific">Champsocephalus gunnari</name>
    <name type="common">Mackerel icefish</name>
    <dbReference type="NCBI Taxonomy" id="52237"/>
    <lineage>
        <taxon>Eukaryota</taxon>
        <taxon>Metazoa</taxon>
        <taxon>Chordata</taxon>
        <taxon>Craniata</taxon>
        <taxon>Vertebrata</taxon>
        <taxon>Euteleostomi</taxon>
        <taxon>Actinopterygii</taxon>
        <taxon>Neopterygii</taxon>
        <taxon>Teleostei</taxon>
        <taxon>Neoteleostei</taxon>
        <taxon>Acanthomorphata</taxon>
        <taxon>Eupercaria</taxon>
        <taxon>Perciformes</taxon>
        <taxon>Notothenioidei</taxon>
        <taxon>Channichthyidae</taxon>
        <taxon>Champsocephalus</taxon>
    </lineage>
</organism>
<keyword evidence="4" id="KW-0234">DNA repair</keyword>